<sequence>MEKIATPIGIRLTNKVTNRYFELKFFNAAHFGREKMGKSIFNDNSISRNHCMIKLIKDDYWVVDVGSTYGTFVEVDGEDIACTSLVQLQNGGTLKLATIPFLVEYIY</sequence>
<keyword evidence="3" id="KW-1185">Reference proteome</keyword>
<dbReference type="PROSITE" id="PS50006">
    <property type="entry name" value="FHA_DOMAIN"/>
    <property type="match status" value="1"/>
</dbReference>
<accession>A0A1M7DQU1</accession>
<gene>
    <name evidence="2" type="ORF">SAMN05444266_10594</name>
</gene>
<dbReference type="EMBL" id="FRBL01000005">
    <property type="protein sequence ID" value="SHL81768.1"/>
    <property type="molecule type" value="Genomic_DNA"/>
</dbReference>
<dbReference type="Proteomes" id="UP000184420">
    <property type="component" value="Unassembled WGS sequence"/>
</dbReference>
<protein>
    <submittedName>
        <fullName evidence="2">FHA domain-containing protein</fullName>
    </submittedName>
</protein>
<dbReference type="OrthoDB" id="949044at2"/>
<name>A0A1M7DQU1_9BACT</name>
<feature type="domain" description="FHA" evidence="1">
    <location>
        <begin position="29"/>
        <end position="74"/>
    </location>
</feature>
<dbReference type="SUPFAM" id="SSF49879">
    <property type="entry name" value="SMAD/FHA domain"/>
    <property type="match status" value="1"/>
</dbReference>
<evidence type="ECO:0000313" key="2">
    <source>
        <dbReference type="EMBL" id="SHL81768.1"/>
    </source>
</evidence>
<dbReference type="RefSeq" id="WP_073081663.1">
    <property type="nucleotide sequence ID" value="NZ_FRBL01000005.1"/>
</dbReference>
<dbReference type="InterPro" id="IPR000253">
    <property type="entry name" value="FHA_dom"/>
</dbReference>
<dbReference type="InterPro" id="IPR008984">
    <property type="entry name" value="SMAD_FHA_dom_sf"/>
</dbReference>
<dbReference type="Pfam" id="PF00498">
    <property type="entry name" value="FHA"/>
    <property type="match status" value="1"/>
</dbReference>
<dbReference type="AlphaFoldDB" id="A0A1M7DQU1"/>
<reference evidence="2 3" key="1">
    <citation type="submission" date="2016-11" db="EMBL/GenBank/DDBJ databases">
        <authorList>
            <person name="Jaros S."/>
            <person name="Januszkiewicz K."/>
            <person name="Wedrychowicz H."/>
        </authorList>
    </citation>
    <scope>NUCLEOTIDE SEQUENCE [LARGE SCALE GENOMIC DNA]</scope>
    <source>
        <strain evidence="2 3">DSM 27406</strain>
    </source>
</reference>
<dbReference type="Gene3D" id="2.60.200.20">
    <property type="match status" value="1"/>
</dbReference>
<dbReference type="CDD" id="cd00060">
    <property type="entry name" value="FHA"/>
    <property type="match status" value="1"/>
</dbReference>
<evidence type="ECO:0000313" key="3">
    <source>
        <dbReference type="Proteomes" id="UP000184420"/>
    </source>
</evidence>
<evidence type="ECO:0000259" key="1">
    <source>
        <dbReference type="PROSITE" id="PS50006"/>
    </source>
</evidence>
<organism evidence="2 3">
    <name type="scientific">Chitinophaga jiangningensis</name>
    <dbReference type="NCBI Taxonomy" id="1419482"/>
    <lineage>
        <taxon>Bacteria</taxon>
        <taxon>Pseudomonadati</taxon>
        <taxon>Bacteroidota</taxon>
        <taxon>Chitinophagia</taxon>
        <taxon>Chitinophagales</taxon>
        <taxon>Chitinophagaceae</taxon>
        <taxon>Chitinophaga</taxon>
    </lineage>
</organism>
<proteinExistence type="predicted"/>